<dbReference type="AlphaFoldDB" id="A0A8M1KNI8"/>
<sequence length="262" mass="29324">MEMIIRASRWVVGGQLIRPGLRLPPVRAYMDDLTTLTTTKACTVRLLKKLQDNIELARMKIKPNKSRSISIVKGKLSDQRFLIGDEPIPTVSEKPVKSLGRWYDASLDSSDPFVAQAAPILATGRKWTPLEATKQAKAALKHRDIVGRVQHGRSGLGAGASTPAWNKATPFQRRKLVVQEVRQQEEAARCAKAVSQAKQGQWMTWEGVEKRKISWQELWEMEAFKASFTIRAAYDVLPSPKNLSQWYGEDPTCSLCPTPATL</sequence>
<dbReference type="GeneID" id="122132958"/>
<gene>
    <name evidence="2" type="primary">LOC122132958</name>
</gene>
<evidence type="ECO:0000313" key="2">
    <source>
        <dbReference type="RefSeq" id="XP_042563948.1"/>
    </source>
</evidence>
<keyword evidence="1" id="KW-1185">Reference proteome</keyword>
<dbReference type="RefSeq" id="XP_042563948.1">
    <property type="nucleotide sequence ID" value="XM_042708014.1"/>
</dbReference>
<dbReference type="Proteomes" id="UP000515152">
    <property type="component" value="Chromosome 6"/>
</dbReference>
<dbReference type="OrthoDB" id="447743at2759"/>
<accession>A0A8M1KNI8</accession>
<dbReference type="KEGG" id="char:122132958"/>
<reference evidence="2" key="1">
    <citation type="submission" date="2025-08" db="UniProtKB">
        <authorList>
            <consortium name="RefSeq"/>
        </authorList>
    </citation>
    <scope>IDENTIFICATION</scope>
</reference>
<proteinExistence type="predicted"/>
<evidence type="ECO:0000313" key="1">
    <source>
        <dbReference type="Proteomes" id="UP000515152"/>
    </source>
</evidence>
<name>A0A8M1KNI8_CLUHA</name>
<organism evidence="1 2">
    <name type="scientific">Clupea harengus</name>
    <name type="common">Atlantic herring</name>
    <dbReference type="NCBI Taxonomy" id="7950"/>
    <lineage>
        <taxon>Eukaryota</taxon>
        <taxon>Metazoa</taxon>
        <taxon>Chordata</taxon>
        <taxon>Craniata</taxon>
        <taxon>Vertebrata</taxon>
        <taxon>Euteleostomi</taxon>
        <taxon>Actinopterygii</taxon>
        <taxon>Neopterygii</taxon>
        <taxon>Teleostei</taxon>
        <taxon>Clupei</taxon>
        <taxon>Clupeiformes</taxon>
        <taxon>Clupeoidei</taxon>
        <taxon>Clupeidae</taxon>
        <taxon>Clupea</taxon>
    </lineage>
</organism>
<protein>
    <submittedName>
        <fullName evidence="2">Uncharacterized protein LOC122132958</fullName>
    </submittedName>
</protein>